<evidence type="ECO:0000313" key="3">
    <source>
        <dbReference type="Proteomes" id="UP001189429"/>
    </source>
</evidence>
<protein>
    <submittedName>
        <fullName evidence="2">Uncharacterized protein</fullName>
    </submittedName>
</protein>
<comment type="caution">
    <text evidence="2">The sequence shown here is derived from an EMBL/GenBank/DDBJ whole genome shotgun (WGS) entry which is preliminary data.</text>
</comment>
<name>A0ABN9VJ47_9DINO</name>
<feature type="region of interest" description="Disordered" evidence="1">
    <location>
        <begin position="1"/>
        <end position="70"/>
    </location>
</feature>
<dbReference type="EMBL" id="CAUYUJ010017243">
    <property type="protein sequence ID" value="CAK0873123.1"/>
    <property type="molecule type" value="Genomic_DNA"/>
</dbReference>
<gene>
    <name evidence="2" type="ORF">PCOR1329_LOCUS58418</name>
</gene>
<feature type="compositionally biased region" description="Basic residues" evidence="1">
    <location>
        <begin position="14"/>
        <end position="23"/>
    </location>
</feature>
<evidence type="ECO:0000313" key="2">
    <source>
        <dbReference type="EMBL" id="CAK0873123.1"/>
    </source>
</evidence>
<feature type="non-terminal residue" evidence="2">
    <location>
        <position position="1"/>
    </location>
</feature>
<feature type="non-terminal residue" evidence="2">
    <location>
        <position position="121"/>
    </location>
</feature>
<accession>A0ABN9VJ47</accession>
<keyword evidence="3" id="KW-1185">Reference proteome</keyword>
<dbReference type="Proteomes" id="UP001189429">
    <property type="component" value="Unassembled WGS sequence"/>
</dbReference>
<organism evidence="2 3">
    <name type="scientific">Prorocentrum cordatum</name>
    <dbReference type="NCBI Taxonomy" id="2364126"/>
    <lineage>
        <taxon>Eukaryota</taxon>
        <taxon>Sar</taxon>
        <taxon>Alveolata</taxon>
        <taxon>Dinophyceae</taxon>
        <taxon>Prorocentrales</taxon>
        <taxon>Prorocentraceae</taxon>
        <taxon>Prorocentrum</taxon>
    </lineage>
</organism>
<reference evidence="2" key="1">
    <citation type="submission" date="2023-10" db="EMBL/GenBank/DDBJ databases">
        <authorList>
            <person name="Chen Y."/>
            <person name="Shah S."/>
            <person name="Dougan E. K."/>
            <person name="Thang M."/>
            <person name="Chan C."/>
        </authorList>
    </citation>
    <scope>NUCLEOTIDE SEQUENCE [LARGE SCALE GENOMIC DNA]</scope>
</reference>
<evidence type="ECO:0000256" key="1">
    <source>
        <dbReference type="SAM" id="MobiDB-lite"/>
    </source>
</evidence>
<proteinExistence type="predicted"/>
<sequence length="121" mass="13334">PHRRKPWAREEPRRKHRGHHRRGQQPSAGVARPVGLPAHHPQPARLRQAARQHDPAVGQPLHHSGGHAAGVGVRRGALRTGGRHLGAASEEERGGVCRDLPPWSQASNRHSVCLRVFLLIL</sequence>